<dbReference type="AlphaFoldDB" id="A0A0C9VEY7"/>
<keyword evidence="2" id="KW-1185">Reference proteome</keyword>
<dbReference type="Proteomes" id="UP000054279">
    <property type="component" value="Unassembled WGS sequence"/>
</dbReference>
<evidence type="ECO:0000313" key="1">
    <source>
        <dbReference type="EMBL" id="KIJ36205.1"/>
    </source>
</evidence>
<evidence type="ECO:0008006" key="3">
    <source>
        <dbReference type="Google" id="ProtNLM"/>
    </source>
</evidence>
<reference evidence="1 2" key="1">
    <citation type="submission" date="2014-06" db="EMBL/GenBank/DDBJ databases">
        <title>Evolutionary Origins and Diversification of the Mycorrhizal Mutualists.</title>
        <authorList>
            <consortium name="DOE Joint Genome Institute"/>
            <consortium name="Mycorrhizal Genomics Consortium"/>
            <person name="Kohler A."/>
            <person name="Kuo A."/>
            <person name="Nagy L.G."/>
            <person name="Floudas D."/>
            <person name="Copeland A."/>
            <person name="Barry K.W."/>
            <person name="Cichocki N."/>
            <person name="Veneault-Fourrey C."/>
            <person name="LaButti K."/>
            <person name="Lindquist E.A."/>
            <person name="Lipzen A."/>
            <person name="Lundell T."/>
            <person name="Morin E."/>
            <person name="Murat C."/>
            <person name="Riley R."/>
            <person name="Ohm R."/>
            <person name="Sun H."/>
            <person name="Tunlid A."/>
            <person name="Henrissat B."/>
            <person name="Grigoriev I.V."/>
            <person name="Hibbett D.S."/>
            <person name="Martin F."/>
        </authorList>
    </citation>
    <scope>NUCLEOTIDE SEQUENCE [LARGE SCALE GENOMIC DNA]</scope>
    <source>
        <strain evidence="1 2">SS14</strain>
    </source>
</reference>
<dbReference type="HOGENOM" id="CLU_832002_0_0_1"/>
<accession>A0A0C9VEY7</accession>
<dbReference type="EMBL" id="KN837181">
    <property type="protein sequence ID" value="KIJ36205.1"/>
    <property type="molecule type" value="Genomic_DNA"/>
</dbReference>
<gene>
    <name evidence="1" type="ORF">M422DRAFT_782348</name>
</gene>
<protein>
    <recommendedName>
        <fullName evidence="3">F-box domain-containing protein</fullName>
    </recommendedName>
</protein>
<name>A0A0C9VEY7_SPHS4</name>
<proteinExistence type="predicted"/>
<organism evidence="1 2">
    <name type="scientific">Sphaerobolus stellatus (strain SS14)</name>
    <dbReference type="NCBI Taxonomy" id="990650"/>
    <lineage>
        <taxon>Eukaryota</taxon>
        <taxon>Fungi</taxon>
        <taxon>Dikarya</taxon>
        <taxon>Basidiomycota</taxon>
        <taxon>Agaricomycotina</taxon>
        <taxon>Agaricomycetes</taxon>
        <taxon>Phallomycetidae</taxon>
        <taxon>Geastrales</taxon>
        <taxon>Sphaerobolaceae</taxon>
        <taxon>Sphaerobolus</taxon>
    </lineage>
</organism>
<evidence type="ECO:0000313" key="2">
    <source>
        <dbReference type="Proteomes" id="UP000054279"/>
    </source>
</evidence>
<sequence length="334" mass="38857">MGVVAAMTLEFEDVLPFAGVDDAELNTELEPHLLQRLPPELLYMIFKILAERRSKSFEYNLRLVSKHINHITTPVLYHSVILPEYYSPWRLTSPLHRMILGAIAGSFSHPWTYTKSLYTLGEEPCFAVIIRRGYCSNLKTLIMTHLSSMFGDVDEYPSNNKLSEVLLINLEHNGLSFHQTRGRISAAFTHVTHFFLGELYPGGYLEPTVSFFKQLPALTHLGIPSQVCGYLDERGFISTGSFVELSLQSLRNLKVLMVYLQWSYSPEVLYHIALREWDTLQRVTDGRLIVRDDIRKSDVVRCFYEERSIWDNVWKWEDWRNMDEPPRYRCRGKV</sequence>